<gene>
    <name evidence="1" type="ORF">SAMN06265364_1466</name>
</gene>
<dbReference type="RefSeq" id="WP_089367181.1">
    <property type="nucleotide sequence ID" value="NZ_CP023864.1"/>
</dbReference>
<dbReference type="GeneID" id="94030332"/>
<sequence length="202" mass="23406">MWNKHPQTVGSVTITAIVPGIVTYHVYWDGRIEKHILRAIQKGYEDKYKYSYHDEKRQKYEIGFASIKPTKVYEAKSGTVNLIVLRCVQDVYRDGNKHYKLTINSQRDYANEHTWASLLGEKLEVCFDDIVCNGFSMSDGSPVVSSSHLNGKNGDIRYLRKDRSGKILDLTATPHELDIKRQIAWNKALYKYGWKSLLVWPY</sequence>
<evidence type="ECO:0000313" key="2">
    <source>
        <dbReference type="Proteomes" id="UP000198427"/>
    </source>
</evidence>
<reference evidence="1 2" key="1">
    <citation type="submission" date="2017-06" db="EMBL/GenBank/DDBJ databases">
        <authorList>
            <person name="Varghese N."/>
            <person name="Submissions S."/>
        </authorList>
    </citation>
    <scope>NUCLEOTIDE SEQUENCE [LARGE SCALE GENOMIC DNA]</scope>
    <source>
        <strain evidence="1 2">DSM 26989</strain>
    </source>
</reference>
<comment type="caution">
    <text evidence="1">The sequence shown here is derived from an EMBL/GenBank/DDBJ whole genome shotgun (WGS) entry which is preliminary data.</text>
</comment>
<accession>A0A2N9QRD8</accession>
<proteinExistence type="predicted"/>
<protein>
    <submittedName>
        <fullName evidence="1">Uncharacterized protein</fullName>
    </submittedName>
</protein>
<dbReference type="KEGG" id="pje:CRM71_13395"/>
<dbReference type="OrthoDB" id="961266at2"/>
<dbReference type="EMBL" id="FZNZ01000046">
    <property type="protein sequence ID" value="SNS12710.1"/>
    <property type="molecule type" value="Genomic_DNA"/>
</dbReference>
<dbReference type="Proteomes" id="UP000198427">
    <property type="component" value="Unassembled WGS sequence"/>
</dbReference>
<name>A0A2N9QRD8_9BACT</name>
<evidence type="ECO:0000313" key="1">
    <source>
        <dbReference type="EMBL" id="SNS12710.1"/>
    </source>
</evidence>
<dbReference type="AlphaFoldDB" id="A0A2N9QRD8"/>
<keyword evidence="2" id="KW-1185">Reference proteome</keyword>
<organism evidence="1 2">
    <name type="scientific">Prevotella jejuni</name>
    <dbReference type="NCBI Taxonomy" id="1177574"/>
    <lineage>
        <taxon>Bacteria</taxon>
        <taxon>Pseudomonadati</taxon>
        <taxon>Bacteroidota</taxon>
        <taxon>Bacteroidia</taxon>
        <taxon>Bacteroidales</taxon>
        <taxon>Prevotellaceae</taxon>
        <taxon>Prevotella</taxon>
    </lineage>
</organism>